<dbReference type="EMBL" id="JAANIC010004610">
    <property type="protein sequence ID" value="KAG5333975.1"/>
    <property type="molecule type" value="Genomic_DNA"/>
</dbReference>
<dbReference type="GO" id="GO:0005763">
    <property type="term" value="C:mitochondrial small ribosomal subunit"/>
    <property type="evidence" value="ECO:0007669"/>
    <property type="project" value="InterPro"/>
</dbReference>
<evidence type="ECO:0000256" key="7">
    <source>
        <dbReference type="ARBA" id="ARBA00035133"/>
    </source>
</evidence>
<keyword evidence="5" id="KW-0496">Mitochondrion</keyword>
<comment type="caution">
    <text evidence="10">The sequence shown here is derived from an EMBL/GenBank/DDBJ whole genome shotgun (WGS) entry which is preliminary data.</text>
</comment>
<protein>
    <recommendedName>
        <fullName evidence="7">Small ribosomal subunit protein mS31</fullName>
    </recommendedName>
    <alternativeName>
        <fullName evidence="8">28S ribosomal protein S31, mitochondrial</fullName>
    </alternativeName>
</protein>
<organism evidence="10 11">
    <name type="scientific">Acromyrmex charruanus</name>
    <dbReference type="NCBI Taxonomy" id="2715315"/>
    <lineage>
        <taxon>Eukaryota</taxon>
        <taxon>Metazoa</taxon>
        <taxon>Ecdysozoa</taxon>
        <taxon>Arthropoda</taxon>
        <taxon>Hexapoda</taxon>
        <taxon>Insecta</taxon>
        <taxon>Pterygota</taxon>
        <taxon>Neoptera</taxon>
        <taxon>Endopterygota</taxon>
        <taxon>Hymenoptera</taxon>
        <taxon>Apocrita</taxon>
        <taxon>Aculeata</taxon>
        <taxon>Formicoidea</taxon>
        <taxon>Formicidae</taxon>
        <taxon>Myrmicinae</taxon>
        <taxon>Acromyrmex</taxon>
    </lineage>
</organism>
<accession>A0A836FWZ1</accession>
<dbReference type="PANTHER" id="PTHR13231">
    <property type="entry name" value="MITOCHONDRIAL RIBOSOMAL PROTEIN S31"/>
    <property type="match status" value="1"/>
</dbReference>
<evidence type="ECO:0000313" key="10">
    <source>
        <dbReference type="EMBL" id="KAG5333975.1"/>
    </source>
</evidence>
<feature type="non-terminal residue" evidence="10">
    <location>
        <position position="1"/>
    </location>
</feature>
<dbReference type="GO" id="GO:0003735">
    <property type="term" value="F:structural constituent of ribosome"/>
    <property type="evidence" value="ECO:0007669"/>
    <property type="project" value="InterPro"/>
</dbReference>
<keyword evidence="4" id="KW-0689">Ribosomal protein</keyword>
<keyword evidence="11" id="KW-1185">Reference proteome</keyword>
<sequence>IISRNIFHRCNIRSSSGILFQWINISTRLCSSSSSSSDSSDSDSDSEKTKPKATHIKSASSASATSDNKYDLENFLNNMIQTRKTQKTIDVAMQPKKKKDKSNKKPEPFEKKIVSAAEDVANALGGDKAKTTSDLLEKVLASRVTALKEEQESTYKNVKQLPKYDIQKSSEDEHLEKKSIIRTLLNEYNNQPIKKKVIEDSISRKFKDIDLWNGKPSDIFENVNAALPNIPELKTWAALEQKELKTLTTCSPANIFQELILWTEQGKLWKFPIDNEQGMEEEHNVHFSEHVFMERHLKEWCPKSGPIRHFMELVCTGLSKNPYLTVQEKIGHIMWYKEYFESKQDLLQEIGVIQQPISDKIKEVTE</sequence>
<evidence type="ECO:0000256" key="8">
    <source>
        <dbReference type="ARBA" id="ARBA00035363"/>
    </source>
</evidence>
<dbReference type="Pfam" id="PF15433">
    <property type="entry name" value="MRP-S31"/>
    <property type="match status" value="1"/>
</dbReference>
<dbReference type="InterPro" id="IPR026299">
    <property type="entry name" value="MRP-S31"/>
</dbReference>
<evidence type="ECO:0000256" key="5">
    <source>
        <dbReference type="ARBA" id="ARBA00023128"/>
    </source>
</evidence>
<evidence type="ECO:0000256" key="4">
    <source>
        <dbReference type="ARBA" id="ARBA00022980"/>
    </source>
</evidence>
<keyword evidence="6" id="KW-0687">Ribonucleoprotein</keyword>
<comment type="subcellular location">
    <subcellularLocation>
        <location evidence="1">Mitochondrion</location>
    </subcellularLocation>
</comment>
<comment type="similarity">
    <text evidence="2">Belongs to the mitochondrion-specific ribosomal protein mS31 family.</text>
</comment>
<dbReference type="PANTHER" id="PTHR13231:SF3">
    <property type="entry name" value="SMALL RIBOSOMAL SUBUNIT PROTEIN MS31"/>
    <property type="match status" value="1"/>
</dbReference>
<reference evidence="10" key="1">
    <citation type="submission" date="2020-03" db="EMBL/GenBank/DDBJ databases">
        <title>Relaxed selection underlies rapid genomic changes in the transitions from sociality to social parasitism in ants.</title>
        <authorList>
            <person name="Bi X."/>
        </authorList>
    </citation>
    <scope>NUCLEOTIDE SEQUENCE</scope>
    <source>
        <strain evidence="10">BGI-DK2014a</strain>
        <tissue evidence="10">Whole body</tissue>
    </source>
</reference>
<feature type="region of interest" description="Disordered" evidence="9">
    <location>
        <begin position="31"/>
        <end position="63"/>
    </location>
</feature>
<evidence type="ECO:0000256" key="9">
    <source>
        <dbReference type="SAM" id="MobiDB-lite"/>
    </source>
</evidence>
<evidence type="ECO:0000256" key="2">
    <source>
        <dbReference type="ARBA" id="ARBA00011057"/>
    </source>
</evidence>
<evidence type="ECO:0000256" key="1">
    <source>
        <dbReference type="ARBA" id="ARBA00004173"/>
    </source>
</evidence>
<dbReference type="Proteomes" id="UP000669903">
    <property type="component" value="Unassembled WGS sequence"/>
</dbReference>
<evidence type="ECO:0000313" key="11">
    <source>
        <dbReference type="Proteomes" id="UP000669903"/>
    </source>
</evidence>
<name>A0A836FWZ1_9HYME</name>
<feature type="region of interest" description="Disordered" evidence="9">
    <location>
        <begin position="86"/>
        <end position="109"/>
    </location>
</feature>
<evidence type="ECO:0000256" key="3">
    <source>
        <dbReference type="ARBA" id="ARBA00022946"/>
    </source>
</evidence>
<dbReference type="AlphaFoldDB" id="A0A836FWZ1"/>
<feature type="non-terminal residue" evidence="10">
    <location>
        <position position="366"/>
    </location>
</feature>
<proteinExistence type="inferred from homology"/>
<keyword evidence="3" id="KW-0809">Transit peptide</keyword>
<gene>
    <name evidence="10" type="primary">Mrps31</name>
    <name evidence="10" type="ORF">G6Z76_0008924</name>
</gene>
<evidence type="ECO:0000256" key="6">
    <source>
        <dbReference type="ARBA" id="ARBA00023274"/>
    </source>
</evidence>